<evidence type="ECO:0000313" key="1">
    <source>
        <dbReference type="EMBL" id="CAI2365089.1"/>
    </source>
</evidence>
<reference evidence="1" key="1">
    <citation type="submission" date="2023-07" db="EMBL/GenBank/DDBJ databases">
        <authorList>
            <consortium name="AG Swart"/>
            <person name="Singh M."/>
            <person name="Singh A."/>
            <person name="Seah K."/>
            <person name="Emmerich C."/>
        </authorList>
    </citation>
    <scope>NUCLEOTIDE SEQUENCE</scope>
    <source>
        <strain evidence="1">DP1</strain>
    </source>
</reference>
<dbReference type="Proteomes" id="UP001295684">
    <property type="component" value="Unassembled WGS sequence"/>
</dbReference>
<name>A0AAD1UGS6_EUPCR</name>
<accession>A0AAD1UGS6</accession>
<comment type="caution">
    <text evidence="1">The sequence shown here is derived from an EMBL/GenBank/DDBJ whole genome shotgun (WGS) entry which is preliminary data.</text>
</comment>
<sequence length="433" mass="50162">MESNSICVARDCENKASYYQKELKLHFCANHYELNSKENWVKMESIGDLEQTLAVTQSCNKNFQVAVEFQKNRGDMQESIHLSQQLQTQMQDISDDIAKFKLNEELANFQIIKAKIKDIYLQLRNEEGFKQFCVVNYTHLMCDYLEADKSKVDYILGIENNGASEMDLDLRAGNKKTKYYRELQKELVELKQRAKSLMNPSTLQGLEKCYNLITKNNQDIEASKRFILEFDDEKDIGFVKCFGGKIVPNLESLAIDKIQENLEVAKGFLFSSFPLSVQNFQLNFGGRMHNCDEIIVVLCYLNPRIMRSLCIYNFEISQIQMKRIFQIPKQSKTYFGFRCCKLELDSIPDFGNSLDCSIIEYLCFNGCGQPEYSDWKNHPKRFTNLIEGLSRSAHFKQEIKKIGLMECGMTKINVQTTLGKYGLEHVEILDHSI</sequence>
<keyword evidence="2" id="KW-1185">Reference proteome</keyword>
<evidence type="ECO:0000313" key="2">
    <source>
        <dbReference type="Proteomes" id="UP001295684"/>
    </source>
</evidence>
<organism evidence="1 2">
    <name type="scientific">Euplotes crassus</name>
    <dbReference type="NCBI Taxonomy" id="5936"/>
    <lineage>
        <taxon>Eukaryota</taxon>
        <taxon>Sar</taxon>
        <taxon>Alveolata</taxon>
        <taxon>Ciliophora</taxon>
        <taxon>Intramacronucleata</taxon>
        <taxon>Spirotrichea</taxon>
        <taxon>Hypotrichia</taxon>
        <taxon>Euplotida</taxon>
        <taxon>Euplotidae</taxon>
        <taxon>Moneuplotes</taxon>
    </lineage>
</organism>
<proteinExistence type="predicted"/>
<dbReference type="AlphaFoldDB" id="A0AAD1UGS6"/>
<dbReference type="EMBL" id="CAMPGE010006244">
    <property type="protein sequence ID" value="CAI2365089.1"/>
    <property type="molecule type" value="Genomic_DNA"/>
</dbReference>
<protein>
    <submittedName>
        <fullName evidence="1">Uncharacterized protein</fullName>
    </submittedName>
</protein>
<gene>
    <name evidence="1" type="ORF">ECRASSUSDP1_LOCUS6439</name>
</gene>